<dbReference type="CDD" id="cd16273">
    <property type="entry name" value="SNM1A-1C-like_MBL-fold"/>
    <property type="match status" value="1"/>
</dbReference>
<accession>D2V2P7</accession>
<dbReference type="Gene3D" id="3.60.15.10">
    <property type="entry name" value="Ribonuclease Z/Hydroxyacylglutathione hydrolase-like"/>
    <property type="match status" value="1"/>
</dbReference>
<keyword evidence="5" id="KW-0539">Nucleus</keyword>
<keyword evidence="3" id="KW-0227">DNA damage</keyword>
<dbReference type="PANTHER" id="PTHR23240">
    <property type="entry name" value="DNA CROSS-LINK REPAIR PROTEIN PSO2/SNM1-RELATED"/>
    <property type="match status" value="1"/>
</dbReference>
<dbReference type="FunCoup" id="D2V2P7">
    <property type="interactions" value="294"/>
</dbReference>
<feature type="domain" description="DNA repair metallo-beta-lactamase" evidence="6">
    <location>
        <begin position="227"/>
        <end position="318"/>
    </location>
</feature>
<dbReference type="RefSeq" id="XP_002681843.1">
    <property type="nucleotide sequence ID" value="XM_002681797.1"/>
</dbReference>
<evidence type="ECO:0000256" key="1">
    <source>
        <dbReference type="ARBA" id="ARBA00004123"/>
    </source>
</evidence>
<dbReference type="GO" id="GO:0036297">
    <property type="term" value="P:interstrand cross-link repair"/>
    <property type="evidence" value="ECO:0007669"/>
    <property type="project" value="TreeGrafter"/>
</dbReference>
<gene>
    <name evidence="7" type="ORF">NAEGRDRAFT_30440</name>
</gene>
<dbReference type="InParanoid" id="D2V2P7"/>
<dbReference type="GO" id="GO:0035312">
    <property type="term" value="F:5'-3' DNA exonuclease activity"/>
    <property type="evidence" value="ECO:0007669"/>
    <property type="project" value="TreeGrafter"/>
</dbReference>
<dbReference type="EMBL" id="GG738849">
    <property type="protein sequence ID" value="EFC49099.1"/>
    <property type="molecule type" value="Genomic_DNA"/>
</dbReference>
<dbReference type="PANTHER" id="PTHR23240:SF6">
    <property type="entry name" value="DNA CROSS-LINK REPAIR 1A PROTEIN"/>
    <property type="match status" value="1"/>
</dbReference>
<comment type="similarity">
    <text evidence="2">Belongs to the DNA repair metallo-beta-lactamase (DRMBL) family.</text>
</comment>
<dbReference type="SUPFAM" id="SSF56281">
    <property type="entry name" value="Metallo-hydrolase/oxidoreductase"/>
    <property type="match status" value="1"/>
</dbReference>
<dbReference type="eggNOG" id="KOG1361">
    <property type="taxonomic scope" value="Eukaryota"/>
</dbReference>
<dbReference type="OrthoDB" id="262529at2759"/>
<feature type="non-terminal residue" evidence="7">
    <location>
        <position position="330"/>
    </location>
</feature>
<evidence type="ECO:0000259" key="6">
    <source>
        <dbReference type="Pfam" id="PF07522"/>
    </source>
</evidence>
<dbReference type="GeneID" id="8849954"/>
<dbReference type="Gene3D" id="3.40.50.12650">
    <property type="match status" value="1"/>
</dbReference>
<evidence type="ECO:0000256" key="3">
    <source>
        <dbReference type="ARBA" id="ARBA00022763"/>
    </source>
</evidence>
<evidence type="ECO:0000313" key="7">
    <source>
        <dbReference type="EMBL" id="EFC49099.1"/>
    </source>
</evidence>
<dbReference type="OMA" id="TSFCYVN"/>
<dbReference type="GO" id="GO:0005634">
    <property type="term" value="C:nucleus"/>
    <property type="evidence" value="ECO:0007669"/>
    <property type="project" value="UniProtKB-SubCell"/>
</dbReference>
<dbReference type="InterPro" id="IPR011084">
    <property type="entry name" value="DRMBL"/>
</dbReference>
<evidence type="ECO:0000256" key="4">
    <source>
        <dbReference type="ARBA" id="ARBA00023204"/>
    </source>
</evidence>
<name>D2V2P7_NAEGR</name>
<evidence type="ECO:0000313" key="8">
    <source>
        <dbReference type="Proteomes" id="UP000006671"/>
    </source>
</evidence>
<reference evidence="7 8" key="1">
    <citation type="journal article" date="2010" name="Cell">
        <title>The genome of Naegleria gruberi illuminates early eukaryotic versatility.</title>
        <authorList>
            <person name="Fritz-Laylin L.K."/>
            <person name="Prochnik S.E."/>
            <person name="Ginger M.L."/>
            <person name="Dacks J.B."/>
            <person name="Carpenter M.L."/>
            <person name="Field M.C."/>
            <person name="Kuo A."/>
            <person name="Paredez A."/>
            <person name="Chapman J."/>
            <person name="Pham J."/>
            <person name="Shu S."/>
            <person name="Neupane R."/>
            <person name="Cipriano M."/>
            <person name="Mancuso J."/>
            <person name="Tu H."/>
            <person name="Salamov A."/>
            <person name="Lindquist E."/>
            <person name="Shapiro H."/>
            <person name="Lucas S."/>
            <person name="Grigoriev I.V."/>
            <person name="Cande W.Z."/>
            <person name="Fulton C."/>
            <person name="Rokhsar D.S."/>
            <person name="Dawson S.C."/>
        </authorList>
    </citation>
    <scope>NUCLEOTIDE SEQUENCE [LARGE SCALE GENOMIC DNA]</scope>
    <source>
        <strain evidence="7 8">NEG-M</strain>
    </source>
</reference>
<dbReference type="AlphaFoldDB" id="D2V2P7"/>
<evidence type="ECO:0000256" key="5">
    <source>
        <dbReference type="ARBA" id="ARBA00023242"/>
    </source>
</evidence>
<dbReference type="VEuPathDB" id="AmoebaDB:NAEGRDRAFT_30440"/>
<dbReference type="InterPro" id="IPR036866">
    <property type="entry name" value="RibonucZ/Hydroxyglut_hydro"/>
</dbReference>
<evidence type="ECO:0000256" key="2">
    <source>
        <dbReference type="ARBA" id="ARBA00010304"/>
    </source>
</evidence>
<dbReference type="GO" id="GO:0003684">
    <property type="term" value="F:damaged DNA binding"/>
    <property type="evidence" value="ECO:0007669"/>
    <property type="project" value="TreeGrafter"/>
</dbReference>
<dbReference type="STRING" id="5762.D2V2P7"/>
<dbReference type="Pfam" id="PF07522">
    <property type="entry name" value="DRMBL"/>
    <property type="match status" value="1"/>
</dbReference>
<proteinExistence type="inferred from homology"/>
<sequence>MAANDEDIKLIPGTDFVVDGFKYKQKYNTFFLTHFHSDHYAGLVKTWSHGSIYCTIPTCNLVKKQFGIADKYLNACEFNKTYEYKGVKFTFLDANHCPGSSLVLFQVSKTGKAFLHTGDMRFDRSKIDGISLKGVPKKQLESIFIDTTYCDPFYTFPKQVEAIDFIADLLESKFKNTSKSYLVLIGTYLIGKERIAEGLSKRTGKKVFVTFEKYKTLECLELPYFNIFTMNIAETNIHIVNMKDVSWKRLFQIKSSNRNVSEIIAIKPSAWCFKDMDIPKNGNITLIEVPYSEHSSFTELKDCVETFNYDHLVPTVYNDPHHKARIIEML</sequence>
<comment type="subcellular location">
    <subcellularLocation>
        <location evidence="1">Nucleus</location>
    </subcellularLocation>
</comment>
<dbReference type="GO" id="GO:0006303">
    <property type="term" value="P:double-strand break repair via nonhomologous end joining"/>
    <property type="evidence" value="ECO:0007669"/>
    <property type="project" value="TreeGrafter"/>
</dbReference>
<keyword evidence="8" id="KW-1185">Reference proteome</keyword>
<dbReference type="Proteomes" id="UP000006671">
    <property type="component" value="Unassembled WGS sequence"/>
</dbReference>
<organism evidence="8">
    <name type="scientific">Naegleria gruberi</name>
    <name type="common">Amoeba</name>
    <dbReference type="NCBI Taxonomy" id="5762"/>
    <lineage>
        <taxon>Eukaryota</taxon>
        <taxon>Discoba</taxon>
        <taxon>Heterolobosea</taxon>
        <taxon>Tetramitia</taxon>
        <taxon>Eutetramitia</taxon>
        <taxon>Vahlkampfiidae</taxon>
        <taxon>Naegleria</taxon>
    </lineage>
</organism>
<protein>
    <submittedName>
        <fullName evidence="7">Predicted protein</fullName>
    </submittedName>
</protein>
<keyword evidence="4" id="KW-0234">DNA repair</keyword>
<dbReference type="KEGG" id="ngr:NAEGRDRAFT_30440"/>